<dbReference type="PANTHER" id="PTHR43981:SF2">
    <property type="entry name" value="ENOYL-[ACYL-CARRIER-PROTEIN] REDUCTASE, MITOCHONDRIAL"/>
    <property type="match status" value="1"/>
</dbReference>
<comment type="similarity">
    <text evidence="1">Belongs to the zinc-containing alcohol dehydrogenase family. Quinone oxidoreductase subfamily.</text>
</comment>
<keyword evidence="2" id="KW-0444">Lipid biosynthesis</keyword>
<dbReference type="SMART" id="SM00829">
    <property type="entry name" value="PKS_ER"/>
    <property type="match status" value="1"/>
</dbReference>
<keyword evidence="8" id="KW-0275">Fatty acid biosynthesis</keyword>
<evidence type="ECO:0000256" key="7">
    <source>
        <dbReference type="ARBA" id="ARBA00023098"/>
    </source>
</evidence>
<feature type="domain" description="Peptidase A2" evidence="11">
    <location>
        <begin position="179"/>
        <end position="219"/>
    </location>
</feature>
<dbReference type="SUPFAM" id="SSF51735">
    <property type="entry name" value="NAD(P)-binding Rossmann-fold domains"/>
    <property type="match status" value="1"/>
</dbReference>
<dbReference type="CDD" id="cd05282">
    <property type="entry name" value="ETR_like"/>
    <property type="match status" value="1"/>
</dbReference>
<dbReference type="InterPro" id="IPR013154">
    <property type="entry name" value="ADH-like_N"/>
</dbReference>
<keyword evidence="7" id="KW-0443">Lipid metabolism</keyword>
<dbReference type="InterPro" id="IPR001995">
    <property type="entry name" value="Peptidase_A2_cat"/>
</dbReference>
<evidence type="ECO:0000256" key="2">
    <source>
        <dbReference type="ARBA" id="ARBA00022516"/>
    </source>
</evidence>
<dbReference type="Pfam" id="PF08240">
    <property type="entry name" value="ADH_N"/>
    <property type="match status" value="1"/>
</dbReference>
<evidence type="ECO:0000256" key="5">
    <source>
        <dbReference type="ARBA" id="ARBA00022946"/>
    </source>
</evidence>
<comment type="catalytic activity">
    <reaction evidence="10">
        <text>a 2,3-saturated acyl-[ACP] + NADP(+) = a (2E)-enoyl-[ACP] + NADPH + H(+)</text>
        <dbReference type="Rhea" id="RHEA:22564"/>
        <dbReference type="Rhea" id="RHEA-COMP:9925"/>
        <dbReference type="Rhea" id="RHEA-COMP:9926"/>
        <dbReference type="ChEBI" id="CHEBI:15378"/>
        <dbReference type="ChEBI" id="CHEBI:57783"/>
        <dbReference type="ChEBI" id="CHEBI:58349"/>
        <dbReference type="ChEBI" id="CHEBI:78784"/>
        <dbReference type="ChEBI" id="CHEBI:78785"/>
        <dbReference type="EC" id="1.3.1.104"/>
    </reaction>
</comment>
<reference evidence="13" key="1">
    <citation type="journal article" date="2019" name="Int. J. Syst. Evol. Microbiol.">
        <title>The Global Catalogue of Microorganisms (GCM) 10K type strain sequencing project: providing services to taxonomists for standard genome sequencing and annotation.</title>
        <authorList>
            <consortium name="The Broad Institute Genomics Platform"/>
            <consortium name="The Broad Institute Genome Sequencing Center for Infectious Disease"/>
            <person name="Wu L."/>
            <person name="Ma J."/>
        </authorList>
    </citation>
    <scope>NUCLEOTIDE SEQUENCE [LARGE SCALE GENOMIC DNA]</scope>
    <source>
        <strain evidence="13">CCM 7855</strain>
    </source>
</reference>
<dbReference type="PROSITE" id="PS50175">
    <property type="entry name" value="ASP_PROT_RETROV"/>
    <property type="match status" value="1"/>
</dbReference>
<keyword evidence="6" id="KW-0560">Oxidoreductase</keyword>
<proteinExistence type="inferred from homology"/>
<dbReference type="PANTHER" id="PTHR43981">
    <property type="entry name" value="ENOYL-[ACYL-CARRIER-PROTEIN] REDUCTASE, MITOCHONDRIAL"/>
    <property type="match status" value="1"/>
</dbReference>
<evidence type="ECO:0000259" key="11">
    <source>
        <dbReference type="PROSITE" id="PS50175"/>
    </source>
</evidence>
<dbReference type="Pfam" id="PF13602">
    <property type="entry name" value="ADH_zinc_N_2"/>
    <property type="match status" value="1"/>
</dbReference>
<keyword evidence="3" id="KW-0276">Fatty acid metabolism</keyword>
<gene>
    <name evidence="12" type="ORF">GCM10007298_02910</name>
</gene>
<dbReference type="InterPro" id="IPR036291">
    <property type="entry name" value="NAD(P)-bd_dom_sf"/>
</dbReference>
<evidence type="ECO:0000256" key="3">
    <source>
        <dbReference type="ARBA" id="ARBA00022832"/>
    </source>
</evidence>
<name>A0ABQ1U666_9NOCA</name>
<evidence type="ECO:0000256" key="10">
    <source>
        <dbReference type="ARBA" id="ARBA00048843"/>
    </source>
</evidence>
<keyword evidence="5" id="KW-0809">Transit peptide</keyword>
<dbReference type="InterPro" id="IPR011032">
    <property type="entry name" value="GroES-like_sf"/>
</dbReference>
<evidence type="ECO:0000256" key="1">
    <source>
        <dbReference type="ARBA" id="ARBA00010371"/>
    </source>
</evidence>
<evidence type="ECO:0000256" key="8">
    <source>
        <dbReference type="ARBA" id="ARBA00023160"/>
    </source>
</evidence>
<dbReference type="InterPro" id="IPR020843">
    <property type="entry name" value="ER"/>
</dbReference>
<dbReference type="Proteomes" id="UP000632454">
    <property type="component" value="Unassembled WGS sequence"/>
</dbReference>
<dbReference type="Gene3D" id="3.90.180.10">
    <property type="entry name" value="Medium-chain alcohol dehydrogenases, catalytic domain"/>
    <property type="match status" value="1"/>
</dbReference>
<sequence length="330" mass="34618">MKALQLTTYGAATSENVGLVDIPATDPGDGQVVVAMDVAPINPSDLLLIAGRYGYRPTLPAILGAEGVGRIVAVGAGVDAGRIGEQVLVLPTLTDTTWREQTVIDATTAIAVDGDPAQLAMLGINPMTAWAMLHGFTDLEPGAWVAQTGASSATAGYVRTLARRAGFRLLDIVRRPESATALRDSGADVVLVDGPDIAAEVRKALGRDTVDLLIDGVGGPTTTALASRMSVGGTIISYTSRGGQPVSIDIPNLIFRGLVVRGFWLKHWQDSLPPDTVAQHYRELAALVADGTLHASIDATYPLTEFDAALAHAARRDRTGKVLFAIGDHR</sequence>
<dbReference type="EC" id="1.3.1.104" evidence="9"/>
<evidence type="ECO:0000256" key="4">
    <source>
        <dbReference type="ARBA" id="ARBA00022857"/>
    </source>
</evidence>
<dbReference type="EMBL" id="BMCS01000001">
    <property type="protein sequence ID" value="GGF10394.1"/>
    <property type="molecule type" value="Genomic_DNA"/>
</dbReference>
<evidence type="ECO:0000313" key="13">
    <source>
        <dbReference type="Proteomes" id="UP000632454"/>
    </source>
</evidence>
<protein>
    <recommendedName>
        <fullName evidence="9">enoyl-[acyl-carrier-protein] reductase</fullName>
        <ecNumber evidence="9">1.3.1.104</ecNumber>
    </recommendedName>
</protein>
<evidence type="ECO:0000256" key="6">
    <source>
        <dbReference type="ARBA" id="ARBA00023002"/>
    </source>
</evidence>
<dbReference type="InterPro" id="IPR051034">
    <property type="entry name" value="Mito_Enoyl-ACP_Reductase"/>
</dbReference>
<keyword evidence="13" id="KW-1185">Reference proteome</keyword>
<organism evidence="12 13">
    <name type="scientific">Williamsia phyllosphaerae</name>
    <dbReference type="NCBI Taxonomy" id="885042"/>
    <lineage>
        <taxon>Bacteria</taxon>
        <taxon>Bacillati</taxon>
        <taxon>Actinomycetota</taxon>
        <taxon>Actinomycetes</taxon>
        <taxon>Mycobacteriales</taxon>
        <taxon>Nocardiaceae</taxon>
        <taxon>Williamsia</taxon>
    </lineage>
</organism>
<evidence type="ECO:0000256" key="9">
    <source>
        <dbReference type="ARBA" id="ARBA00038963"/>
    </source>
</evidence>
<dbReference type="SUPFAM" id="SSF50129">
    <property type="entry name" value="GroES-like"/>
    <property type="match status" value="1"/>
</dbReference>
<keyword evidence="4" id="KW-0521">NADP</keyword>
<accession>A0ABQ1U666</accession>
<evidence type="ECO:0000313" key="12">
    <source>
        <dbReference type="EMBL" id="GGF10394.1"/>
    </source>
</evidence>
<comment type="caution">
    <text evidence="12">The sequence shown here is derived from an EMBL/GenBank/DDBJ whole genome shotgun (WGS) entry which is preliminary data.</text>
</comment>
<dbReference type="Gene3D" id="3.40.50.720">
    <property type="entry name" value="NAD(P)-binding Rossmann-like Domain"/>
    <property type="match status" value="1"/>
</dbReference>